<keyword evidence="8" id="KW-0315">Glutamine amidotransferase</keyword>
<evidence type="ECO:0000256" key="11">
    <source>
        <dbReference type="ARBA" id="ARBA00023014"/>
    </source>
</evidence>
<dbReference type="InterPro" id="IPR050711">
    <property type="entry name" value="ET-N_metabolism_enzyme"/>
</dbReference>
<dbReference type="InterPro" id="IPR029055">
    <property type="entry name" value="Ntn_hydrolases_N"/>
</dbReference>
<dbReference type="InterPro" id="IPR002489">
    <property type="entry name" value="Glu_synth_asu_C"/>
</dbReference>
<gene>
    <name evidence="17" type="primary">gltB</name>
    <name evidence="17" type="ORF">J3U88_07265</name>
</gene>
<dbReference type="InterPro" id="IPR002932">
    <property type="entry name" value="Glu_synthdom"/>
</dbReference>
<dbReference type="Pfam" id="PF04898">
    <property type="entry name" value="Glu_syn_central"/>
    <property type="match status" value="1"/>
</dbReference>
<evidence type="ECO:0000256" key="1">
    <source>
        <dbReference type="ARBA" id="ARBA00001917"/>
    </source>
</evidence>
<comment type="cofactor">
    <cofactor evidence="1">
        <name>FMN</name>
        <dbReference type="ChEBI" id="CHEBI:58210"/>
    </cofactor>
</comment>
<dbReference type="EMBL" id="JAFREP010000005">
    <property type="protein sequence ID" value="MBO1318248.1"/>
    <property type="molecule type" value="Genomic_DNA"/>
</dbReference>
<evidence type="ECO:0000259" key="16">
    <source>
        <dbReference type="PROSITE" id="PS51278"/>
    </source>
</evidence>
<evidence type="ECO:0000313" key="18">
    <source>
        <dbReference type="Proteomes" id="UP000664417"/>
    </source>
</evidence>
<evidence type="ECO:0000256" key="6">
    <source>
        <dbReference type="ARBA" id="ARBA00022643"/>
    </source>
</evidence>
<evidence type="ECO:0000256" key="2">
    <source>
        <dbReference type="ARBA" id="ARBA00001927"/>
    </source>
</evidence>
<keyword evidence="9 17" id="KW-0560">Oxidoreductase</keyword>
<keyword evidence="5" id="KW-0285">Flavoprotein</keyword>
<dbReference type="Gene3D" id="3.60.20.10">
    <property type="entry name" value="Glutamine Phosphoribosylpyrophosphate, subunit 1, domain 1"/>
    <property type="match status" value="1"/>
</dbReference>
<evidence type="ECO:0000313" key="17">
    <source>
        <dbReference type="EMBL" id="MBO1318248.1"/>
    </source>
</evidence>
<protein>
    <submittedName>
        <fullName evidence="17">Glutamate synthase large subunit</fullName>
        <ecNumber evidence="17">1.4.1.13</ecNumber>
    </submittedName>
</protein>
<dbReference type="Pfam" id="PF00310">
    <property type="entry name" value="GATase_2"/>
    <property type="match status" value="1"/>
</dbReference>
<keyword evidence="6" id="KW-0288">FMN</keyword>
<evidence type="ECO:0000256" key="3">
    <source>
        <dbReference type="ARBA" id="ARBA00009716"/>
    </source>
</evidence>
<dbReference type="Gene3D" id="3.20.20.70">
    <property type="entry name" value="Aldolase class I"/>
    <property type="match status" value="2"/>
</dbReference>
<keyword evidence="13" id="KW-0003">3Fe-4S</keyword>
<dbReference type="InterPro" id="IPR036485">
    <property type="entry name" value="Glu_synth_asu_C_sf"/>
</dbReference>
<feature type="region of interest" description="Disordered" evidence="15">
    <location>
        <begin position="1"/>
        <end position="24"/>
    </location>
</feature>
<accession>A0A8J7QGJ7</accession>
<evidence type="ECO:0000256" key="10">
    <source>
        <dbReference type="ARBA" id="ARBA00023004"/>
    </source>
</evidence>
<evidence type="ECO:0000256" key="4">
    <source>
        <dbReference type="ARBA" id="ARBA00022605"/>
    </source>
</evidence>
<keyword evidence="18" id="KW-1185">Reference proteome</keyword>
<reference evidence="17" key="1">
    <citation type="submission" date="2021-03" db="EMBL/GenBank/DDBJ databases">
        <authorList>
            <person name="Wang G."/>
        </authorList>
    </citation>
    <scope>NUCLEOTIDE SEQUENCE</scope>
    <source>
        <strain evidence="17">KCTC 12899</strain>
    </source>
</reference>
<dbReference type="Proteomes" id="UP000664417">
    <property type="component" value="Unassembled WGS sequence"/>
</dbReference>
<sequence>MHDSLVPQDTPTASSSSQRDQYFPDEHSACGVGFVTSRKGEVTHETLQQALKALAAVEHRGACAADGTSGDGSGVMTDIPFELLGRKRGEIAVAFLFLPQNSECRATIRHLIESTFSFLGMNISTYREVPVNASVCGPIAKASMPRMEQAIIERPRHCRTQASFDQLLYRAKQLLRSRAWSQGWKGRYFFASLSTKTIIYKALTTAAALPELYPDLTNPAFKTRFALFHRRFSTNTNSTWDKAQPFRMIGHNGEINTIAGNRSWSFSREMSLGLPEGELITHQDISDSGSLNEMVEALKFRSSITRLPEILSIMIPPAKADSSFYKFWSRAMEPWDGPALVAFSDGETVGARLDRNGFRPCRWSMTEDHFFLASESGTYAIEQTDVQRKGSLAAGSGVSVDLGSGAVNFGDPGDNETNRNAQFDPRLVTLHEADISLEPLHLNKLPLFQYVKEDLDRVLIPMVTTGKEPISSIGDTARPAVLSDQPRSFFDFFYQNFAQVTNPPLDYLRERTVTDLSIYLGRRPNIFAPKELIPPVESIELPSPILSLSQMAYFEKQQRDNGPQAHKIATLQATFSRAEGPSAMIARLDALSWEAIDAARRDVSILILSDSDADLEHPPIPSLLALRSVVNALNKHGRRLQVSVVCHTGEVRNTHHVAALIGFGAAAVCPYLALEVARYENNPKLNRLDPTTKEHNLIHALENGLLKIMAKMGISVVRSYQSSKLFTPLGLSEELINEFFPGISSPLGGLGLEQIARRLLDHTRFSEEQLRGYKLPNTHQYKEHNKGLVGEKHSMTNTRSKLIHQLARETGLDLDNPMLYQEYVKQGHRDEPVNLRHLMTPKNAEQPLPIDQVESRASLLKRFGSGAMSFGAISAEAQRDIFKAMRMIGGRSNSGEGGENPYYYSEGVTAQTKQVASGRFGVTARYLADAAEYQIKVAQGAKPGEGGQLMGIKVTADIAKARHTEPGIDLISPPPLHDIYSIEDLKELIYQLKQFNPKGKVSVKLVAGNNVGTIAVGVAKAGADIIQISGGDGGTGAAPMSSMKQAGLPWELGLIEAHRALSENNLRSSVTLRTDGGLSTGRDLILAALLGAEEFDFGKLLLVAQGCVMARICEKNTCPTGIATHNPKFKAKYKGTPEHIVTVMHFLADEMRRTLAAMGAADLNSIIGRTDLLTIAPQHEALSQHLGFNLSYFMKNPYPTKEKSANLFHKGLNALNQRILDEAWAPGQENQPVHLSYEITNTDRGVLASLAGAVASRQHQRHLDSLAQNTPVPEESLAGQTKNLVFRGSAGQGFGAFMSAGMQVLLWGEANDSVAKSMSGGDMVIRPGQAVQFKSHENTIIGNCAAYGATGGKLYVQGRAGDRFAVRNSGALAIVEGCGLHACEYMTSGTVIILGATGENIGAGMTGGSLFLLDATRGFVNREYLTRVPLDTAEAAALKNHLEDYVQQTQSEVATDLLGDWPANHGRFAKYVPVKMVADAGFPRVVEG</sequence>
<dbReference type="Gene3D" id="2.160.20.60">
    <property type="entry name" value="Glutamate synthase, alpha subunit, C-terminal domain"/>
    <property type="match status" value="1"/>
</dbReference>
<dbReference type="GO" id="GO:0006537">
    <property type="term" value="P:glutamate biosynthetic process"/>
    <property type="evidence" value="ECO:0007669"/>
    <property type="project" value="UniProtKB-KW"/>
</dbReference>
<dbReference type="InterPro" id="IPR006982">
    <property type="entry name" value="Glu_synth_centr_N"/>
</dbReference>
<proteinExistence type="inferred from homology"/>
<comment type="cofactor">
    <cofactor evidence="2">
        <name>[3Fe-4S] cluster</name>
        <dbReference type="ChEBI" id="CHEBI:21137"/>
    </cofactor>
</comment>
<comment type="pathway">
    <text evidence="14">Amino-acid biosynthesis.</text>
</comment>
<dbReference type="PANTHER" id="PTHR11938">
    <property type="entry name" value="FAD NADPH DEHYDROGENASE/OXIDOREDUCTASE"/>
    <property type="match status" value="1"/>
</dbReference>
<dbReference type="GO" id="GO:0019676">
    <property type="term" value="P:ammonia assimilation cycle"/>
    <property type="evidence" value="ECO:0007669"/>
    <property type="project" value="TreeGrafter"/>
</dbReference>
<dbReference type="InterPro" id="IPR013785">
    <property type="entry name" value="Aldolase_TIM"/>
</dbReference>
<dbReference type="PROSITE" id="PS51278">
    <property type="entry name" value="GATASE_TYPE_2"/>
    <property type="match status" value="1"/>
</dbReference>
<dbReference type="RefSeq" id="WP_207857916.1">
    <property type="nucleotide sequence ID" value="NZ_JAFREP010000005.1"/>
</dbReference>
<dbReference type="SUPFAM" id="SSF51395">
    <property type="entry name" value="FMN-linked oxidoreductases"/>
    <property type="match status" value="1"/>
</dbReference>
<dbReference type="SUPFAM" id="SSF69336">
    <property type="entry name" value="Alpha subunit of glutamate synthase, C-terminal domain"/>
    <property type="match status" value="1"/>
</dbReference>
<evidence type="ECO:0000256" key="15">
    <source>
        <dbReference type="SAM" id="MobiDB-lite"/>
    </source>
</evidence>
<dbReference type="GO" id="GO:0004355">
    <property type="term" value="F:glutamate synthase (NADPH) activity"/>
    <property type="evidence" value="ECO:0007669"/>
    <property type="project" value="UniProtKB-EC"/>
</dbReference>
<keyword evidence="11" id="KW-0411">Iron-sulfur</keyword>
<keyword evidence="7" id="KW-0479">Metal-binding</keyword>
<comment type="similarity">
    <text evidence="3">Belongs to the glutamate synthase family.</text>
</comment>
<dbReference type="SUPFAM" id="SSF56235">
    <property type="entry name" value="N-terminal nucleophile aminohydrolases (Ntn hydrolases)"/>
    <property type="match status" value="1"/>
</dbReference>
<dbReference type="GO" id="GO:0046872">
    <property type="term" value="F:metal ion binding"/>
    <property type="evidence" value="ECO:0007669"/>
    <property type="project" value="UniProtKB-KW"/>
</dbReference>
<dbReference type="CDD" id="cd00713">
    <property type="entry name" value="GltS"/>
    <property type="match status" value="1"/>
</dbReference>
<dbReference type="GO" id="GO:0051538">
    <property type="term" value="F:3 iron, 4 sulfur cluster binding"/>
    <property type="evidence" value="ECO:0007669"/>
    <property type="project" value="UniProtKB-KW"/>
</dbReference>
<evidence type="ECO:0000256" key="7">
    <source>
        <dbReference type="ARBA" id="ARBA00022723"/>
    </source>
</evidence>
<evidence type="ECO:0000256" key="8">
    <source>
        <dbReference type="ARBA" id="ARBA00022962"/>
    </source>
</evidence>
<evidence type="ECO:0000256" key="12">
    <source>
        <dbReference type="ARBA" id="ARBA00023164"/>
    </source>
</evidence>
<organism evidence="17 18">
    <name type="scientific">Acanthopleuribacter pedis</name>
    <dbReference type="NCBI Taxonomy" id="442870"/>
    <lineage>
        <taxon>Bacteria</taxon>
        <taxon>Pseudomonadati</taxon>
        <taxon>Acidobacteriota</taxon>
        <taxon>Holophagae</taxon>
        <taxon>Acanthopleuribacterales</taxon>
        <taxon>Acanthopleuribacteraceae</taxon>
        <taxon>Acanthopleuribacter</taxon>
    </lineage>
</organism>
<dbReference type="NCBIfam" id="NF008730">
    <property type="entry name" value="PRK11750.1"/>
    <property type="match status" value="1"/>
</dbReference>
<evidence type="ECO:0000256" key="9">
    <source>
        <dbReference type="ARBA" id="ARBA00023002"/>
    </source>
</evidence>
<keyword evidence="4" id="KW-0028">Amino-acid biosynthesis</keyword>
<keyword evidence="12" id="KW-0314">Glutamate biosynthesis</keyword>
<evidence type="ECO:0000256" key="13">
    <source>
        <dbReference type="ARBA" id="ARBA00023291"/>
    </source>
</evidence>
<keyword evidence="10" id="KW-0408">Iron</keyword>
<feature type="domain" description="Glutamine amidotransferase type-2" evidence="16">
    <location>
        <begin position="30"/>
        <end position="403"/>
    </location>
</feature>
<dbReference type="Pfam" id="PF01645">
    <property type="entry name" value="Glu_synthase"/>
    <property type="match status" value="1"/>
</dbReference>
<name>A0A8J7QGJ7_9BACT</name>
<feature type="compositionally biased region" description="Polar residues" evidence="15">
    <location>
        <begin position="7"/>
        <end position="20"/>
    </location>
</feature>
<comment type="caution">
    <text evidence="17">The sequence shown here is derived from an EMBL/GenBank/DDBJ whole genome shotgun (WGS) entry which is preliminary data.</text>
</comment>
<dbReference type="PANTHER" id="PTHR11938:SF133">
    <property type="entry name" value="GLUTAMATE SYNTHASE (NADH)"/>
    <property type="match status" value="1"/>
</dbReference>
<evidence type="ECO:0000256" key="14">
    <source>
        <dbReference type="ARBA" id="ARBA00029440"/>
    </source>
</evidence>
<dbReference type="Pfam" id="PF01493">
    <property type="entry name" value="GXGXG"/>
    <property type="match status" value="1"/>
</dbReference>
<evidence type="ECO:0000256" key="5">
    <source>
        <dbReference type="ARBA" id="ARBA00022630"/>
    </source>
</evidence>
<dbReference type="InterPro" id="IPR017932">
    <property type="entry name" value="GATase_2_dom"/>
</dbReference>
<dbReference type="CDD" id="cd02808">
    <property type="entry name" value="GltS_FMN"/>
    <property type="match status" value="1"/>
</dbReference>
<dbReference type="EC" id="1.4.1.13" evidence="17"/>